<dbReference type="InterPro" id="IPR011032">
    <property type="entry name" value="GroES-like_sf"/>
</dbReference>
<keyword evidence="1" id="KW-0521">NADP</keyword>
<dbReference type="InterPro" id="IPR013154">
    <property type="entry name" value="ADH-like_N"/>
</dbReference>
<evidence type="ECO:0000256" key="1">
    <source>
        <dbReference type="ARBA" id="ARBA00022857"/>
    </source>
</evidence>
<dbReference type="Pfam" id="PF13602">
    <property type="entry name" value="ADH_zinc_N_2"/>
    <property type="match status" value="1"/>
</dbReference>
<sequence>MRAIVVRKSGGPEVLEMVEVPLPPAGTGQIRIRVAAAAVNPVDIATRSGLLIESGLMPAREVTGIGWDVAGTVDEAGPGVTHFAPGDQVIGLRDRLDVPLGTYAEYVTLDATAVAPAPAGISAAEAATIPLNGLTALQALDALDLGPGATLLVTGAAGAVGGFAVELAARRGIRVAASAGAADEPFVRAAGAHWFVPRGDDLADRVRELVPGGVDAVLDAAVLGTAVQGALRNRGSFASVVAGGAPVPLRGSTVTEVWVAADPAGLAHLSSLAAQGQLTLRVADTLPLEQAVLAHTRLSRGGIRGRLVLTP</sequence>
<reference evidence="3 4" key="1">
    <citation type="submission" date="2024-06" db="EMBL/GenBank/DDBJ databases">
        <title>The Natural Products Discovery Center: Release of the First 8490 Sequenced Strains for Exploring Actinobacteria Biosynthetic Diversity.</title>
        <authorList>
            <person name="Kalkreuter E."/>
            <person name="Kautsar S.A."/>
            <person name="Yang D."/>
            <person name="Bader C.D."/>
            <person name="Teijaro C.N."/>
            <person name="Fluegel L."/>
            <person name="Davis C.M."/>
            <person name="Simpson J.R."/>
            <person name="Lauterbach L."/>
            <person name="Steele A.D."/>
            <person name="Gui C."/>
            <person name="Meng S."/>
            <person name="Li G."/>
            <person name="Viehrig K."/>
            <person name="Ye F."/>
            <person name="Su P."/>
            <person name="Kiefer A.F."/>
            <person name="Nichols A."/>
            <person name="Cepeda A.J."/>
            <person name="Yan W."/>
            <person name="Fan B."/>
            <person name="Jiang Y."/>
            <person name="Adhikari A."/>
            <person name="Zheng C.-J."/>
            <person name="Schuster L."/>
            <person name="Cowan T.M."/>
            <person name="Smanski M.J."/>
            <person name="Chevrette M.G."/>
            <person name="De Carvalho L.P.S."/>
            <person name="Shen B."/>
        </authorList>
    </citation>
    <scope>NUCLEOTIDE SEQUENCE [LARGE SCALE GENOMIC DNA]</scope>
    <source>
        <strain evidence="3 4">NPDC052347</strain>
    </source>
</reference>
<dbReference type="InterPro" id="IPR051603">
    <property type="entry name" value="Zinc-ADH_QOR/CCCR"/>
</dbReference>
<proteinExistence type="predicted"/>
<dbReference type="Proteomes" id="UP001552594">
    <property type="component" value="Unassembled WGS sequence"/>
</dbReference>
<dbReference type="Gene3D" id="3.90.180.10">
    <property type="entry name" value="Medium-chain alcohol dehydrogenases, catalytic domain"/>
    <property type="match status" value="1"/>
</dbReference>
<accession>A0ABV3JX97</accession>
<name>A0ABV3JX97_STRON</name>
<dbReference type="PANTHER" id="PTHR44154">
    <property type="entry name" value="QUINONE OXIDOREDUCTASE"/>
    <property type="match status" value="1"/>
</dbReference>
<dbReference type="SMART" id="SM00829">
    <property type="entry name" value="PKS_ER"/>
    <property type="match status" value="1"/>
</dbReference>
<dbReference type="PANTHER" id="PTHR44154:SF1">
    <property type="entry name" value="QUINONE OXIDOREDUCTASE"/>
    <property type="match status" value="1"/>
</dbReference>
<organism evidence="3 4">
    <name type="scientific">Streptomyces orinoci</name>
    <name type="common">Streptoverticillium orinoci</name>
    <dbReference type="NCBI Taxonomy" id="67339"/>
    <lineage>
        <taxon>Bacteria</taxon>
        <taxon>Bacillati</taxon>
        <taxon>Actinomycetota</taxon>
        <taxon>Actinomycetes</taxon>
        <taxon>Kitasatosporales</taxon>
        <taxon>Streptomycetaceae</taxon>
        <taxon>Streptomyces</taxon>
    </lineage>
</organism>
<evidence type="ECO:0000259" key="2">
    <source>
        <dbReference type="SMART" id="SM00829"/>
    </source>
</evidence>
<dbReference type="RefSeq" id="WP_109278182.1">
    <property type="nucleotide sequence ID" value="NZ_JBFAUK010000008.1"/>
</dbReference>
<gene>
    <name evidence="3" type="ORF">AB0L16_13525</name>
</gene>
<dbReference type="EMBL" id="JBFAUK010000008">
    <property type="protein sequence ID" value="MEV5507484.1"/>
    <property type="molecule type" value="Genomic_DNA"/>
</dbReference>
<dbReference type="Gene3D" id="3.40.50.720">
    <property type="entry name" value="NAD(P)-binding Rossmann-like Domain"/>
    <property type="match status" value="1"/>
</dbReference>
<dbReference type="InterPro" id="IPR020843">
    <property type="entry name" value="ER"/>
</dbReference>
<protein>
    <submittedName>
        <fullName evidence="3">NADP-dependent oxidoreductase</fullName>
        <ecNumber evidence="3">1.-.-.-</ecNumber>
    </submittedName>
</protein>
<dbReference type="SUPFAM" id="SSF50129">
    <property type="entry name" value="GroES-like"/>
    <property type="match status" value="1"/>
</dbReference>
<dbReference type="Pfam" id="PF08240">
    <property type="entry name" value="ADH_N"/>
    <property type="match status" value="1"/>
</dbReference>
<keyword evidence="4" id="KW-1185">Reference proteome</keyword>
<keyword evidence="3" id="KW-0560">Oxidoreductase</keyword>
<comment type="caution">
    <text evidence="3">The sequence shown here is derived from an EMBL/GenBank/DDBJ whole genome shotgun (WGS) entry which is preliminary data.</text>
</comment>
<evidence type="ECO:0000313" key="3">
    <source>
        <dbReference type="EMBL" id="MEV5507484.1"/>
    </source>
</evidence>
<dbReference type="CDD" id="cd05289">
    <property type="entry name" value="MDR_like_2"/>
    <property type="match status" value="1"/>
</dbReference>
<feature type="domain" description="Enoyl reductase (ER)" evidence="2">
    <location>
        <begin position="10"/>
        <end position="309"/>
    </location>
</feature>
<evidence type="ECO:0000313" key="4">
    <source>
        <dbReference type="Proteomes" id="UP001552594"/>
    </source>
</evidence>
<dbReference type="EC" id="1.-.-.-" evidence="3"/>
<dbReference type="InterPro" id="IPR036291">
    <property type="entry name" value="NAD(P)-bd_dom_sf"/>
</dbReference>
<dbReference type="SUPFAM" id="SSF51735">
    <property type="entry name" value="NAD(P)-binding Rossmann-fold domains"/>
    <property type="match status" value="1"/>
</dbReference>
<dbReference type="GO" id="GO:0016491">
    <property type="term" value="F:oxidoreductase activity"/>
    <property type="evidence" value="ECO:0007669"/>
    <property type="project" value="UniProtKB-KW"/>
</dbReference>